<reference evidence="3" key="1">
    <citation type="journal article" date="2014" name="Genome Announc.">
        <title>Draft genome sequence of Colletotrichum sublineola, a destructive pathogen of cultivated sorghum.</title>
        <authorList>
            <person name="Baroncelli R."/>
            <person name="Sanz-Martin J.M."/>
            <person name="Rech G.E."/>
            <person name="Sukno S.A."/>
            <person name="Thon M.R."/>
        </authorList>
    </citation>
    <scope>NUCLEOTIDE SEQUENCE [LARGE SCALE GENOMIC DNA]</scope>
    <source>
        <strain evidence="3">TX430BB</strain>
    </source>
</reference>
<evidence type="ECO:0000313" key="2">
    <source>
        <dbReference type="EMBL" id="KDN71734.1"/>
    </source>
</evidence>
<dbReference type="HOGENOM" id="CLU_395871_0_0_1"/>
<dbReference type="OrthoDB" id="10253878at2759"/>
<evidence type="ECO:0008006" key="4">
    <source>
        <dbReference type="Google" id="ProtNLM"/>
    </source>
</evidence>
<accession>A0A066XVN7</accession>
<dbReference type="EMBL" id="JMSE01000129">
    <property type="protein sequence ID" value="KDN71734.1"/>
    <property type="molecule type" value="Genomic_DNA"/>
</dbReference>
<sequence>MSQHFTGLHIGLKRQYTLFTTSLNLSPYVRIELPVSNQWLLRLHQVQGQYAASARSVEGSCKGELETITIRASPKLCPGYNDGSCLALRTSKYIRTWKEFKSLPGVYKTDREWLGLRYPPAEGYSVNPNWQDKLKNAARSMSGLTPPYIRYLSWRFAWHLFWYHKGMRHECAPLERMWGNVAADVLLWHFGLLQDHDLEALYCTSVGSLLGLLVCRWDYGIAVLEMFYAIRQDLDKDGFNPLKSAVQRANTAMSRYIKANIKKDDEEDDGEQRYQRMLLNSAFRVAEKLLRHYATEEQHQFFAKLYFKPPDIPREAFSLLVQDRFDKIEEEPGEQEHKRADKSIQWLVHHIAEHEAIHGQIEPGDVTVPHELHMNNYVNELESWFGPEFIKELAESLEPSEFTLNLPKSTPTAPSMNHITSLNEPFPTPSALAAATTTHTQRNFRIASRKLPISKAGPIDEMTASLGIPVPEMIFGDNLVSVSHLPTGWSVSFNAYDALDAVDKTDKKMLKVAYARDWSSSREKTSAGIKEVVKPYDWSYSTEYRGTLQEPDAQGQKLETTTTRQIPLELLKRRDPILFFDDVVLFESELDDNGISIVSVKVRVHEKRMLLLCRLFMRLDNVVVRIRDTRVYVDFETDEVIREYTAKEDSFDSVKRSLFMEGRLPDDITIALRDPNLLYNLLPTVEQTVQSVSLKQ</sequence>
<dbReference type="GO" id="GO:0031929">
    <property type="term" value="P:TOR signaling"/>
    <property type="evidence" value="ECO:0007669"/>
    <property type="project" value="TreeGrafter"/>
</dbReference>
<dbReference type="AlphaFoldDB" id="A0A066XVN7"/>
<dbReference type="InterPro" id="IPR051330">
    <property type="entry name" value="Phosphatase_reg/MetRdx"/>
</dbReference>
<evidence type="ECO:0000256" key="1">
    <source>
        <dbReference type="ARBA" id="ARBA00006658"/>
    </source>
</evidence>
<keyword evidence="3" id="KW-1185">Reference proteome</keyword>
<dbReference type="PANTHER" id="PTHR21021:SF16">
    <property type="entry name" value="TIP41-LIKE PROTEIN"/>
    <property type="match status" value="1"/>
</dbReference>
<dbReference type="PANTHER" id="PTHR21021">
    <property type="entry name" value="GAF/PUTATIVE CYTOSKELETAL PROTEIN"/>
    <property type="match status" value="1"/>
</dbReference>
<dbReference type="Proteomes" id="UP000027238">
    <property type="component" value="Unassembled WGS sequence"/>
</dbReference>
<dbReference type="STRING" id="1173701.A0A066XVN7"/>
<comment type="similarity">
    <text evidence="1">Belongs to the TIP41 family.</text>
</comment>
<dbReference type="GO" id="GO:0005829">
    <property type="term" value="C:cytosol"/>
    <property type="evidence" value="ECO:0007669"/>
    <property type="project" value="TreeGrafter"/>
</dbReference>
<dbReference type="InterPro" id="IPR007303">
    <property type="entry name" value="TIP41-like"/>
</dbReference>
<gene>
    <name evidence="2" type="ORF">CSUB01_07786</name>
</gene>
<evidence type="ECO:0000313" key="3">
    <source>
        <dbReference type="Proteomes" id="UP000027238"/>
    </source>
</evidence>
<dbReference type="eggNOG" id="KOG3224">
    <property type="taxonomic scope" value="Eukaryota"/>
</dbReference>
<proteinExistence type="inferred from homology"/>
<organism evidence="2 3">
    <name type="scientific">Colletotrichum sublineola</name>
    <name type="common">Sorghum anthracnose fungus</name>
    <dbReference type="NCBI Taxonomy" id="1173701"/>
    <lineage>
        <taxon>Eukaryota</taxon>
        <taxon>Fungi</taxon>
        <taxon>Dikarya</taxon>
        <taxon>Ascomycota</taxon>
        <taxon>Pezizomycotina</taxon>
        <taxon>Sordariomycetes</taxon>
        <taxon>Hypocreomycetidae</taxon>
        <taxon>Glomerellales</taxon>
        <taxon>Glomerellaceae</taxon>
        <taxon>Colletotrichum</taxon>
        <taxon>Colletotrichum graminicola species complex</taxon>
    </lineage>
</organism>
<name>A0A066XVN7_COLSU</name>
<protein>
    <recommendedName>
        <fullName evidence="4">TIP41-like family protein</fullName>
    </recommendedName>
</protein>
<comment type="caution">
    <text evidence="2">The sequence shown here is derived from an EMBL/GenBank/DDBJ whole genome shotgun (WGS) entry which is preliminary data.</text>
</comment>
<dbReference type="Pfam" id="PF04176">
    <property type="entry name" value="TIP41"/>
    <property type="match status" value="1"/>
</dbReference>